<reference evidence="2 3" key="1">
    <citation type="journal article" date="2017" name="Environ. Microbiol.">
        <title>Decay of the glycolytic pathway and adaptation to intranuclear parasitism within Enterocytozoonidae microsporidia.</title>
        <authorList>
            <person name="Wiredu Boakye D."/>
            <person name="Jaroenlak P."/>
            <person name="Prachumwat A."/>
            <person name="Williams T.A."/>
            <person name="Bateman K.S."/>
            <person name="Itsathitphaisarn O."/>
            <person name="Sritunyalucksana K."/>
            <person name="Paszkiewicz K.H."/>
            <person name="Moore K.A."/>
            <person name="Stentiford G.D."/>
            <person name="Williams B.A."/>
        </authorList>
    </citation>
    <scope>NUCLEOTIDE SEQUENCE [LARGE SCALE GENOMIC DNA]</scope>
    <source>
        <strain evidence="3">canceri</strain>
    </source>
</reference>
<dbReference type="VEuPathDB" id="MicrosporidiaDB:A0H76_368"/>
<proteinExistence type="predicted"/>
<dbReference type="VEuPathDB" id="MicrosporidiaDB:HERIO_385"/>
<dbReference type="Proteomes" id="UP000192501">
    <property type="component" value="Unassembled WGS sequence"/>
</dbReference>
<dbReference type="EMBL" id="LTAI01000129">
    <property type="protein sequence ID" value="ORD99697.1"/>
    <property type="molecule type" value="Genomic_DNA"/>
</dbReference>
<feature type="coiled-coil region" evidence="1">
    <location>
        <begin position="170"/>
        <end position="197"/>
    </location>
</feature>
<evidence type="ECO:0000313" key="3">
    <source>
        <dbReference type="Proteomes" id="UP000192501"/>
    </source>
</evidence>
<sequence>MQMNNIFIMIISYLQCGTDIEKNEIRDISDLKRRFSEECQNYRKCFTGSEERNKKDKTQKRHKNLSKKMNYTSNSSLVDKNDKSIDELSEMSESIDMELKLVIEDESDEYYKNESSDISELIEKELNELKLKNLKKDKKLKEFKSTLNNKSSYLTKKFNEDGLSEDDEVSEKINERLKEFKDEKIKKKEKLKNRNKNMMYLMILSNNSQLNRNN</sequence>
<comment type="caution">
    <text evidence="2">The sequence shown here is derived from an EMBL/GenBank/DDBJ whole genome shotgun (WGS) entry which is preliminary data.</text>
</comment>
<organism evidence="2 3">
    <name type="scientific">Hepatospora eriocheir</name>
    <dbReference type="NCBI Taxonomy" id="1081669"/>
    <lineage>
        <taxon>Eukaryota</taxon>
        <taxon>Fungi</taxon>
        <taxon>Fungi incertae sedis</taxon>
        <taxon>Microsporidia</taxon>
        <taxon>Hepatosporidae</taxon>
        <taxon>Hepatospora</taxon>
    </lineage>
</organism>
<evidence type="ECO:0000313" key="2">
    <source>
        <dbReference type="EMBL" id="ORD99697.1"/>
    </source>
</evidence>
<accession>A0A1X0QIU9</accession>
<name>A0A1X0QIU9_9MICR</name>
<evidence type="ECO:0000256" key="1">
    <source>
        <dbReference type="SAM" id="Coils"/>
    </source>
</evidence>
<gene>
    <name evidence="2" type="ORF">A0H76_368</name>
</gene>
<protein>
    <submittedName>
        <fullName evidence="2">Uncharacterized protein</fullName>
    </submittedName>
</protein>
<keyword evidence="1" id="KW-0175">Coiled coil</keyword>
<dbReference type="AlphaFoldDB" id="A0A1X0QIU9"/>